<evidence type="ECO:0000313" key="2">
    <source>
        <dbReference type="EMBL" id="CAK4033607.1"/>
    </source>
</evidence>
<reference evidence="2" key="1">
    <citation type="submission" date="2023-11" db="EMBL/GenBank/DDBJ databases">
        <authorList>
            <person name="Alioto T."/>
            <person name="Alioto T."/>
            <person name="Gomez Garrido J."/>
        </authorList>
    </citation>
    <scope>NUCLEOTIDE SEQUENCE</scope>
</reference>
<evidence type="ECO:0000313" key="3">
    <source>
        <dbReference type="Proteomes" id="UP001296104"/>
    </source>
</evidence>
<proteinExistence type="predicted"/>
<protein>
    <submittedName>
        <fullName evidence="2">Uncharacterized protein</fullName>
    </submittedName>
</protein>
<sequence length="230" mass="26206">MFARKVSDFFSGGFEEGVVQSVVCLHYEAQTLPAQLQNDRSRLEGLIQTECVRPHHANTENTNLRKSNQELSKSNKDLHARLESEKERSEQTISAHKETIRSWKYKHNEQLTVVNEKGSGRRDCGSEGVRRAADVYGLSGKRADRRRLLQANERLAAKEDKDVEEHNQLVDGYNELLAEHDSIVGELKALKKDHRPHQQRRGGIRSTPAPDNLDHSHLPSRRAYSINQSP</sequence>
<keyword evidence="3" id="KW-1185">Reference proteome</keyword>
<dbReference type="Proteomes" id="UP001296104">
    <property type="component" value="Unassembled WGS sequence"/>
</dbReference>
<accession>A0AAI9EEL7</accession>
<gene>
    <name evidence="2" type="ORF">LECACI_7A008765</name>
</gene>
<comment type="caution">
    <text evidence="2">The sequence shown here is derived from an EMBL/GenBank/DDBJ whole genome shotgun (WGS) entry which is preliminary data.</text>
</comment>
<feature type="compositionally biased region" description="Basic and acidic residues" evidence="1">
    <location>
        <begin position="73"/>
        <end position="94"/>
    </location>
</feature>
<evidence type="ECO:0000256" key="1">
    <source>
        <dbReference type="SAM" id="MobiDB-lite"/>
    </source>
</evidence>
<feature type="compositionally biased region" description="Basic residues" evidence="1">
    <location>
        <begin position="191"/>
        <end position="203"/>
    </location>
</feature>
<feature type="compositionally biased region" description="Polar residues" evidence="1">
    <location>
        <begin position="59"/>
        <end position="72"/>
    </location>
</feature>
<feature type="region of interest" description="Disordered" evidence="1">
    <location>
        <begin position="54"/>
        <end position="94"/>
    </location>
</feature>
<organism evidence="2 3">
    <name type="scientific">Lecanosticta acicola</name>
    <dbReference type="NCBI Taxonomy" id="111012"/>
    <lineage>
        <taxon>Eukaryota</taxon>
        <taxon>Fungi</taxon>
        <taxon>Dikarya</taxon>
        <taxon>Ascomycota</taxon>
        <taxon>Pezizomycotina</taxon>
        <taxon>Dothideomycetes</taxon>
        <taxon>Dothideomycetidae</taxon>
        <taxon>Mycosphaerellales</taxon>
        <taxon>Mycosphaerellaceae</taxon>
        <taxon>Lecanosticta</taxon>
    </lineage>
</organism>
<name>A0AAI9EEL7_9PEZI</name>
<dbReference type="EMBL" id="CAVMBE010000089">
    <property type="protein sequence ID" value="CAK4033607.1"/>
    <property type="molecule type" value="Genomic_DNA"/>
</dbReference>
<feature type="region of interest" description="Disordered" evidence="1">
    <location>
        <begin position="190"/>
        <end position="230"/>
    </location>
</feature>
<dbReference type="AlphaFoldDB" id="A0AAI9EEL7"/>